<dbReference type="EC" id="1.2.7.8" evidence="3 14"/>
<evidence type="ECO:0000256" key="11">
    <source>
        <dbReference type="ARBA" id="ARBA00023014"/>
    </source>
</evidence>
<evidence type="ECO:0000256" key="5">
    <source>
        <dbReference type="ARBA" id="ARBA00022448"/>
    </source>
</evidence>
<evidence type="ECO:0000256" key="6">
    <source>
        <dbReference type="ARBA" id="ARBA00022485"/>
    </source>
</evidence>
<dbReference type="CDD" id="cd02008">
    <property type="entry name" value="TPP_IOR_alpha"/>
    <property type="match status" value="1"/>
</dbReference>
<dbReference type="GO" id="GO:0046872">
    <property type="term" value="F:metal ion binding"/>
    <property type="evidence" value="ECO:0007669"/>
    <property type="project" value="UniProtKB-UniRule"/>
</dbReference>
<keyword evidence="6 14" id="KW-0004">4Fe-4S</keyword>
<dbReference type="SUPFAM" id="SSF54862">
    <property type="entry name" value="4Fe-4S ferredoxins"/>
    <property type="match status" value="1"/>
</dbReference>
<keyword evidence="9 14" id="KW-0560">Oxidoreductase</keyword>
<comment type="cofactor">
    <cofactor evidence="14 15">
        <name>[4Fe-4S] cluster</name>
        <dbReference type="ChEBI" id="CHEBI:49883"/>
    </cofactor>
    <text evidence="14 15">Binds 2 [4Fe-4S] clusters. In this family the first cluster has a non-standard and varying [4Fe-4S] binding motif CX(2)CX(2)CX(4-5)CP.</text>
</comment>
<evidence type="ECO:0000256" key="4">
    <source>
        <dbReference type="ARBA" id="ARBA00017710"/>
    </source>
</evidence>
<dbReference type="PANTHER" id="PTHR43710">
    <property type="entry name" value="2-HYDROXYACYL-COA LYASE"/>
    <property type="match status" value="1"/>
</dbReference>
<dbReference type="GO" id="GO:0030976">
    <property type="term" value="F:thiamine pyrophosphate binding"/>
    <property type="evidence" value="ECO:0007669"/>
    <property type="project" value="InterPro"/>
</dbReference>
<dbReference type="Pfam" id="PF00037">
    <property type="entry name" value="Fer4"/>
    <property type="match status" value="1"/>
</dbReference>
<feature type="binding site" evidence="15">
    <location>
        <position position="596"/>
    </location>
    <ligand>
        <name>[4Fe-4S] cluster</name>
        <dbReference type="ChEBI" id="CHEBI:49883"/>
        <label>1</label>
    </ligand>
</feature>
<feature type="binding site" evidence="15">
    <location>
        <position position="592"/>
    </location>
    <ligand>
        <name>[4Fe-4S] cluster</name>
        <dbReference type="ChEBI" id="CHEBI:49883"/>
        <label>2</label>
    </ligand>
</feature>
<keyword evidence="5 14" id="KW-0813">Transport</keyword>
<dbReference type="GO" id="GO:0051539">
    <property type="term" value="F:4 iron, 4 sulfur cluster binding"/>
    <property type="evidence" value="ECO:0007669"/>
    <property type="project" value="UniProtKB-UniRule"/>
</dbReference>
<comment type="subunit">
    <text evidence="2 14">Heterodimer of the IorA and IorB subunits.</text>
</comment>
<dbReference type="InterPro" id="IPR011766">
    <property type="entry name" value="TPP_enzyme_TPP-bd"/>
</dbReference>
<evidence type="ECO:0000256" key="8">
    <source>
        <dbReference type="ARBA" id="ARBA00022982"/>
    </source>
</evidence>
<dbReference type="InterPro" id="IPR002880">
    <property type="entry name" value="Pyrv_Fd/Flavodoxin_OxRdtase_N"/>
</dbReference>
<comment type="function">
    <text evidence="1 14">Catalyzes the ferredoxin-dependent oxidative decarboxylation of arylpyruvates.</text>
</comment>
<dbReference type="GO" id="GO:0006082">
    <property type="term" value="P:organic acid metabolic process"/>
    <property type="evidence" value="ECO:0007669"/>
    <property type="project" value="UniProtKB-ARBA"/>
</dbReference>
<dbReference type="PROSITE" id="PS51379">
    <property type="entry name" value="4FE4S_FER_2"/>
    <property type="match status" value="1"/>
</dbReference>
<dbReference type="Pfam" id="PF02775">
    <property type="entry name" value="TPP_enzyme_C"/>
    <property type="match status" value="1"/>
</dbReference>
<dbReference type="PIRSF" id="PIRSF006439">
    <property type="entry name" value="Indolepyruvate_ferr_oxidored"/>
    <property type="match status" value="1"/>
</dbReference>
<dbReference type="InterPro" id="IPR017721">
    <property type="entry name" value="IorA"/>
</dbReference>
<gene>
    <name evidence="17" type="ORF">BKD89_04600</name>
</gene>
<dbReference type="NCBIfam" id="TIGR03336">
    <property type="entry name" value="IOR_alpha"/>
    <property type="match status" value="1"/>
</dbReference>
<dbReference type="InterPro" id="IPR029061">
    <property type="entry name" value="THDP-binding"/>
</dbReference>
<dbReference type="InterPro" id="IPR017896">
    <property type="entry name" value="4Fe4S_Fe-S-bd"/>
</dbReference>
<keyword evidence="11 14" id="KW-0411">Iron-sulfur</keyword>
<evidence type="ECO:0000256" key="2">
    <source>
        <dbReference type="ARBA" id="ARBA00011238"/>
    </source>
</evidence>
<organism evidence="17 18">
    <name type="scientific">Methanomethylophilus alvi</name>
    <dbReference type="NCBI Taxonomy" id="1291540"/>
    <lineage>
        <taxon>Archaea</taxon>
        <taxon>Methanobacteriati</taxon>
        <taxon>Thermoplasmatota</taxon>
        <taxon>Thermoplasmata</taxon>
        <taxon>Methanomassiliicoccales</taxon>
        <taxon>Methanomethylophilaceae</taxon>
        <taxon>Methanomethylophilus</taxon>
    </lineage>
</organism>
<dbReference type="GeneID" id="41321721"/>
<name>A0A3G3IGV4_9ARCH</name>
<evidence type="ECO:0000256" key="7">
    <source>
        <dbReference type="ARBA" id="ARBA00022723"/>
    </source>
</evidence>
<evidence type="ECO:0000313" key="17">
    <source>
        <dbReference type="EMBL" id="AYQ55083.1"/>
    </source>
</evidence>
<keyword evidence="10 14" id="KW-0408">Iron</keyword>
<reference evidence="17 18" key="1">
    <citation type="submission" date="2016-10" db="EMBL/GenBank/DDBJ databases">
        <title>Complete genome of the TMA-utilizing, human hosted archaeon Methanomethylophilus alvus Gen. nov, sp. nov., strain Mx-05, derived from a pure culture.</title>
        <authorList>
            <person name="Brugere J.-F."/>
            <person name="Ben Hania W."/>
            <person name="Chaudhary P.P."/>
            <person name="Gaci N."/>
            <person name="Borrel G."/>
            <person name="Cao Van Tuat L."/>
            <person name="Fardeau M.-L."/>
            <person name="Harris H.M.B."/>
            <person name="O'Toole P.W."/>
            <person name="Ollivier B."/>
        </authorList>
    </citation>
    <scope>NUCLEOTIDE SEQUENCE [LARGE SCALE GENOMIC DNA]</scope>
    <source>
        <strain evidence="17 18">Mx-05</strain>
    </source>
</reference>
<feature type="binding site" evidence="15">
    <location>
        <position position="589"/>
    </location>
    <ligand>
        <name>[4Fe-4S] cluster</name>
        <dbReference type="ChEBI" id="CHEBI:49883"/>
        <label>2</label>
    </ligand>
</feature>
<dbReference type="InterPro" id="IPR045025">
    <property type="entry name" value="HACL1-like"/>
</dbReference>
<dbReference type="InterPro" id="IPR017900">
    <property type="entry name" value="4Fe4S_Fe_S_CS"/>
</dbReference>
<dbReference type="GO" id="GO:0043805">
    <property type="term" value="F:indolepyruvate ferredoxin oxidoreductase activity"/>
    <property type="evidence" value="ECO:0007669"/>
    <property type="project" value="UniProtKB-UniRule"/>
</dbReference>
<comment type="catalytic activity">
    <reaction evidence="13 14">
        <text>indole-3-pyruvate + 2 oxidized [2Fe-2S]-[ferredoxin] + CoA = (indol-3-yl)acetyl-CoA + 2 reduced [2Fe-2S]-[ferredoxin] + CO2 + H(+)</text>
        <dbReference type="Rhea" id="RHEA:12645"/>
        <dbReference type="Rhea" id="RHEA-COMP:10000"/>
        <dbReference type="Rhea" id="RHEA-COMP:10001"/>
        <dbReference type="ChEBI" id="CHEBI:15378"/>
        <dbReference type="ChEBI" id="CHEBI:16526"/>
        <dbReference type="ChEBI" id="CHEBI:17640"/>
        <dbReference type="ChEBI" id="CHEBI:33737"/>
        <dbReference type="ChEBI" id="CHEBI:33738"/>
        <dbReference type="ChEBI" id="CHEBI:57271"/>
        <dbReference type="ChEBI" id="CHEBI:57287"/>
        <dbReference type="EC" id="1.2.7.8"/>
    </reaction>
</comment>
<evidence type="ECO:0000256" key="1">
    <source>
        <dbReference type="ARBA" id="ARBA00002995"/>
    </source>
</evidence>
<protein>
    <recommendedName>
        <fullName evidence="4 14">Indolepyruvate oxidoreductase subunit IorA</fullName>
        <shortName evidence="14">IOR</shortName>
        <ecNumber evidence="3 14">1.2.7.8</ecNumber>
    </recommendedName>
    <alternativeName>
        <fullName evidence="12 14">Indolepyruvate ferredoxin oxidoreductase subunit alpha</fullName>
    </alternativeName>
</protein>
<dbReference type="SUPFAM" id="SSF52518">
    <property type="entry name" value="Thiamin diphosphate-binding fold (THDP-binding)"/>
    <property type="match status" value="2"/>
</dbReference>
<accession>A0A3G3IGV4</accession>
<dbReference type="PROSITE" id="PS00198">
    <property type="entry name" value="4FE4S_FER_1"/>
    <property type="match status" value="1"/>
</dbReference>
<evidence type="ECO:0000259" key="16">
    <source>
        <dbReference type="PROSITE" id="PS51379"/>
    </source>
</evidence>
<evidence type="ECO:0000256" key="3">
    <source>
        <dbReference type="ARBA" id="ARBA00012812"/>
    </source>
</evidence>
<dbReference type="SUPFAM" id="SSF52922">
    <property type="entry name" value="TK C-terminal domain-like"/>
    <property type="match status" value="1"/>
</dbReference>
<keyword evidence="17" id="KW-0670">Pyruvate</keyword>
<evidence type="ECO:0000256" key="13">
    <source>
        <dbReference type="ARBA" id="ARBA00048332"/>
    </source>
</evidence>
<dbReference type="Gene3D" id="3.40.50.970">
    <property type="match status" value="2"/>
</dbReference>
<feature type="binding site" evidence="15">
    <location>
        <position position="560"/>
    </location>
    <ligand>
        <name>[4Fe-4S] cluster</name>
        <dbReference type="ChEBI" id="CHEBI:49883"/>
        <label>1</label>
    </ligand>
</feature>
<dbReference type="GO" id="GO:0044272">
    <property type="term" value="P:sulfur compound biosynthetic process"/>
    <property type="evidence" value="ECO:0007669"/>
    <property type="project" value="UniProtKB-ARBA"/>
</dbReference>
<dbReference type="InterPro" id="IPR009014">
    <property type="entry name" value="Transketo_C/PFOR_II"/>
</dbReference>
<dbReference type="AlphaFoldDB" id="A0A3G3IGV4"/>
<keyword evidence="8 14" id="KW-0249">Electron transport</keyword>
<evidence type="ECO:0000256" key="12">
    <source>
        <dbReference type="ARBA" id="ARBA00030514"/>
    </source>
</evidence>
<feature type="binding site" evidence="15">
    <location>
        <position position="569"/>
    </location>
    <ligand>
        <name>[4Fe-4S] cluster</name>
        <dbReference type="ChEBI" id="CHEBI:49883"/>
        <label>2</label>
    </ligand>
</feature>
<dbReference type="Pfam" id="PF01855">
    <property type="entry name" value="POR_N"/>
    <property type="match status" value="1"/>
</dbReference>
<feature type="binding site" evidence="15">
    <location>
        <position position="557"/>
    </location>
    <ligand>
        <name>[4Fe-4S] cluster</name>
        <dbReference type="ChEBI" id="CHEBI:49883"/>
        <label>1</label>
    </ligand>
</feature>
<dbReference type="Proteomes" id="UP000273278">
    <property type="component" value="Chromosome"/>
</dbReference>
<dbReference type="EMBL" id="CP017686">
    <property type="protein sequence ID" value="AYQ55083.1"/>
    <property type="molecule type" value="Genomic_DNA"/>
</dbReference>
<keyword evidence="7 14" id="KW-0479">Metal-binding</keyword>
<dbReference type="CDD" id="cd07034">
    <property type="entry name" value="TPP_PYR_PFOR_IOR-alpha_like"/>
    <property type="match status" value="1"/>
</dbReference>
<evidence type="ECO:0000256" key="10">
    <source>
        <dbReference type="ARBA" id="ARBA00023004"/>
    </source>
</evidence>
<feature type="binding site" evidence="15">
    <location>
        <position position="586"/>
    </location>
    <ligand>
        <name>[4Fe-4S] cluster</name>
        <dbReference type="ChEBI" id="CHEBI:49883"/>
        <label>2</label>
    </ligand>
</feature>
<evidence type="ECO:0000256" key="15">
    <source>
        <dbReference type="PIRSR" id="PIRSR006439-50"/>
    </source>
</evidence>
<feature type="binding site" evidence="15">
    <location>
        <position position="563"/>
    </location>
    <ligand>
        <name>[4Fe-4S] cluster</name>
        <dbReference type="ChEBI" id="CHEBI:49883"/>
        <label>1</label>
    </ligand>
</feature>
<dbReference type="OMA" id="PACPHRN"/>
<feature type="domain" description="4Fe-4S ferredoxin-type" evidence="16">
    <location>
        <begin position="577"/>
        <end position="605"/>
    </location>
</feature>
<dbReference type="FunFam" id="3.40.50.970:FF:000039">
    <property type="entry name" value="Indolepyruvate oxidoreductase subunit IorA"/>
    <property type="match status" value="1"/>
</dbReference>
<sequence>MTDLLSDSGRQLLLGNEAITRGLFEAGVKFASTYPGTPSSEVGNLLEEYSERAGMYFEFSSNEKTAVEVAAAAASSGVRSFAFMKHVGLNVAADPLMTLAYSGVRAGMVIMSADDPSAHSSQNEQDNRYYSTLALIPMVEPSNPQEAKDFLAEAYAISEKLGLPLLYRTTTRVNHARSDVVFGEIRTDTPLKGHFDKDDQHFVNIPAYAVHNRVRLLERMKEAGEMSEASPLNRIEGEGDVGVITSGVSYCYVKEFVSGVSILKLGFTNPLPERKIADFVRGKKAVIVVEELEPFVEDQVLRICAQNGIMVHVYGKRDGTLPREWEFSPDTMQRLKDIVDVKAAPVSMGKTDIALPGRPPSLCAGCPHRGIYAATKRAVGKTPVVYCSDIGCYTLGVQPPFRTADFIICMGGGAGAAGGFAQATDQKPIAFIGDSTFFHAGVQPLTSALFNRHSIVMVILDNRTTAMTGHQPNPGTGRHFGGIDTDAVDIEGVVRGLGVEFVRTVDPYDVLSCVKVMKEAVDFDGVAVVISKCPCPLLLKKEKRLEKKVCSVDQDECVRCYTCLRTIACPALVKKDDHVEVDPSQCIGCGMCANVCPKKCIGVRQ</sequence>
<evidence type="ECO:0000256" key="14">
    <source>
        <dbReference type="PIRNR" id="PIRNR006439"/>
    </source>
</evidence>
<proteinExistence type="predicted"/>
<dbReference type="RefSeq" id="WP_015504823.1">
    <property type="nucleotide sequence ID" value="NZ_CAYARL010000002.1"/>
</dbReference>
<evidence type="ECO:0000256" key="9">
    <source>
        <dbReference type="ARBA" id="ARBA00023002"/>
    </source>
</evidence>
<dbReference type="Gene3D" id="3.30.70.20">
    <property type="match status" value="1"/>
</dbReference>
<dbReference type="PANTHER" id="PTHR43710:SF7">
    <property type="entry name" value="INDOLEPYRUVATE OXIDOREDUCTASE SUBUNIT IORA"/>
    <property type="match status" value="1"/>
</dbReference>
<evidence type="ECO:0000313" key="18">
    <source>
        <dbReference type="Proteomes" id="UP000273278"/>
    </source>
</evidence>